<reference evidence="1 2" key="1">
    <citation type="journal article" date="2018" name="ACS Chem. Biol.">
        <title>Ketoreductase domain dysfunction expands chemodiversity: malyngamide biosynthesis in the cyanobacterium Okeania hirsuta.</title>
        <authorList>
            <person name="Moss N.A."/>
            <person name="Leao T."/>
            <person name="Rankin M."/>
            <person name="McCullough T.M."/>
            <person name="Qu P."/>
            <person name="Korobeynikov A."/>
            <person name="Smith J.L."/>
            <person name="Gerwick L."/>
            <person name="Gerwick W.H."/>
        </authorList>
    </citation>
    <scope>NUCLEOTIDE SEQUENCE [LARGE SCALE GENOMIC DNA]</scope>
    <source>
        <strain evidence="1 2">PAB10Feb10-1</strain>
    </source>
</reference>
<sequence>MLILAFEQTSDFIEDNNCLEIKNKQYLAKEINKLFQDKKIPDELKPKDMSRFCDNLYRLLINVVEEKQIKEKVKAVIQKIQSTKTNQIPRSISLFQYFISILISEKIIDYSINRYYWHITQEVVSLYPALKTIDSTFEYEENDF</sequence>
<organism evidence="1 2">
    <name type="scientific">Okeania hirsuta</name>
    <dbReference type="NCBI Taxonomy" id="1458930"/>
    <lineage>
        <taxon>Bacteria</taxon>
        <taxon>Bacillati</taxon>
        <taxon>Cyanobacteriota</taxon>
        <taxon>Cyanophyceae</taxon>
        <taxon>Oscillatoriophycideae</taxon>
        <taxon>Oscillatoriales</taxon>
        <taxon>Microcoleaceae</taxon>
        <taxon>Okeania</taxon>
    </lineage>
</organism>
<dbReference type="Proteomes" id="UP000269154">
    <property type="component" value="Unassembled WGS sequence"/>
</dbReference>
<evidence type="ECO:0000313" key="1">
    <source>
        <dbReference type="EMBL" id="RQH25879.1"/>
    </source>
</evidence>
<accession>A0A3N6Q5N8</accession>
<protein>
    <submittedName>
        <fullName evidence="1">Uncharacterized protein</fullName>
    </submittedName>
</protein>
<dbReference type="OrthoDB" id="9801824at2"/>
<dbReference type="RefSeq" id="WP_124155550.1">
    <property type="nucleotide sequence ID" value="NZ_CAWOLW010000215.1"/>
</dbReference>
<name>A0A3N6Q5N8_9CYAN</name>
<evidence type="ECO:0000313" key="2">
    <source>
        <dbReference type="Proteomes" id="UP000269154"/>
    </source>
</evidence>
<gene>
    <name evidence="1" type="ORF">D5R40_28950</name>
</gene>
<proteinExistence type="predicted"/>
<dbReference type="EMBL" id="RCBY01000292">
    <property type="protein sequence ID" value="RQH25879.1"/>
    <property type="molecule type" value="Genomic_DNA"/>
</dbReference>
<dbReference type="AlphaFoldDB" id="A0A3N6Q5N8"/>
<keyword evidence="2" id="KW-1185">Reference proteome</keyword>
<comment type="caution">
    <text evidence="1">The sequence shown here is derived from an EMBL/GenBank/DDBJ whole genome shotgun (WGS) entry which is preliminary data.</text>
</comment>